<evidence type="ECO:0000256" key="6">
    <source>
        <dbReference type="ARBA" id="ARBA00022692"/>
    </source>
</evidence>
<comment type="catalytic activity">
    <reaction evidence="1">
        <text>ATP + protein L-histidine = ADP + protein N-phospho-L-histidine.</text>
        <dbReference type="EC" id="2.7.13.3"/>
    </reaction>
</comment>
<evidence type="ECO:0000256" key="5">
    <source>
        <dbReference type="ARBA" id="ARBA00022679"/>
    </source>
</evidence>
<keyword evidence="14" id="KW-1185">Reference proteome</keyword>
<dbReference type="RefSeq" id="WP_232072161.1">
    <property type="nucleotide sequence ID" value="NZ_AP022870.1"/>
</dbReference>
<dbReference type="PROSITE" id="PS50885">
    <property type="entry name" value="HAMP"/>
    <property type="match status" value="1"/>
</dbReference>
<dbReference type="GO" id="GO:0000155">
    <property type="term" value="F:phosphorelay sensor kinase activity"/>
    <property type="evidence" value="ECO:0007669"/>
    <property type="project" value="InterPro"/>
</dbReference>
<dbReference type="InterPro" id="IPR050428">
    <property type="entry name" value="TCS_sensor_his_kinase"/>
</dbReference>
<dbReference type="SUPFAM" id="SSF55874">
    <property type="entry name" value="ATPase domain of HSP90 chaperone/DNA topoisomerase II/histidine kinase"/>
    <property type="match status" value="1"/>
</dbReference>
<dbReference type="PANTHER" id="PTHR45436">
    <property type="entry name" value="SENSOR HISTIDINE KINASE YKOH"/>
    <property type="match status" value="1"/>
</dbReference>
<gene>
    <name evidence="13" type="ORF">Pflav_068470</name>
</gene>
<feature type="transmembrane region" description="Helical" evidence="10">
    <location>
        <begin position="111"/>
        <end position="134"/>
    </location>
</feature>
<keyword evidence="8 10" id="KW-1133">Transmembrane helix</keyword>
<evidence type="ECO:0000256" key="8">
    <source>
        <dbReference type="ARBA" id="ARBA00022989"/>
    </source>
</evidence>
<dbReference type="SUPFAM" id="SSF47384">
    <property type="entry name" value="Homodimeric domain of signal transducing histidine kinase"/>
    <property type="match status" value="1"/>
</dbReference>
<dbReference type="SUPFAM" id="SSF158472">
    <property type="entry name" value="HAMP domain-like"/>
    <property type="match status" value="1"/>
</dbReference>
<feature type="transmembrane region" description="Helical" evidence="10">
    <location>
        <begin position="21"/>
        <end position="42"/>
    </location>
</feature>
<keyword evidence="6 10" id="KW-0812">Transmembrane</keyword>
<dbReference type="Gene3D" id="1.10.287.130">
    <property type="match status" value="1"/>
</dbReference>
<keyword evidence="10" id="KW-0472">Membrane</keyword>
<proteinExistence type="predicted"/>
<evidence type="ECO:0000313" key="14">
    <source>
        <dbReference type="Proteomes" id="UP000502508"/>
    </source>
</evidence>
<dbReference type="InterPro" id="IPR005467">
    <property type="entry name" value="His_kinase_dom"/>
</dbReference>
<comment type="subcellular location">
    <subcellularLocation>
        <location evidence="2">Cell membrane</location>
    </subcellularLocation>
</comment>
<keyword evidence="5" id="KW-0808">Transferase</keyword>
<dbReference type="InterPro" id="IPR003661">
    <property type="entry name" value="HisK_dim/P_dom"/>
</dbReference>
<accession>A0A6F8Y307</accession>
<dbReference type="CDD" id="cd06225">
    <property type="entry name" value="HAMP"/>
    <property type="match status" value="1"/>
</dbReference>
<dbReference type="Pfam" id="PF00512">
    <property type="entry name" value="HisKA"/>
    <property type="match status" value="1"/>
</dbReference>
<evidence type="ECO:0000256" key="2">
    <source>
        <dbReference type="ARBA" id="ARBA00004236"/>
    </source>
</evidence>
<protein>
    <recommendedName>
        <fullName evidence="3">histidine kinase</fullName>
        <ecNumber evidence="3">2.7.13.3</ecNumber>
    </recommendedName>
</protein>
<dbReference type="Gene3D" id="6.10.340.10">
    <property type="match status" value="1"/>
</dbReference>
<evidence type="ECO:0000259" key="11">
    <source>
        <dbReference type="PROSITE" id="PS50109"/>
    </source>
</evidence>
<sequence length="331" mass="36223">MKKPDFSKISRGWTFRVRLTALYGASFLLAGAILLGLTYLLLAAALEKQEVKPGIVYANVDGRATKPQLDDKAAEALKKQMSAAEQAEVDHKLDLAKQVQIDLRAQTLRSLLQWGALALVGVALAGVWLGWLAAGRTLRPLKQITATARRVADRSLHERIALGGPRDELRELADTFDDMLERLDRSFDGQRRFVANASHELRTPLAINRTLLEVALGQPDAPQQLRQLGTTLLEVNARHERLIDGLLTMARSEQAVVDPVPVDLADVAGSVLDQTRAPGVEVRHQLQPACTSGDPVLLERLTQNLVDNAVRYNATGGWVQVTCTSEGRARG</sequence>
<evidence type="ECO:0000256" key="4">
    <source>
        <dbReference type="ARBA" id="ARBA00022553"/>
    </source>
</evidence>
<organism evidence="13 14">
    <name type="scientific">Phytohabitans flavus</name>
    <dbReference type="NCBI Taxonomy" id="1076124"/>
    <lineage>
        <taxon>Bacteria</taxon>
        <taxon>Bacillati</taxon>
        <taxon>Actinomycetota</taxon>
        <taxon>Actinomycetes</taxon>
        <taxon>Micromonosporales</taxon>
        <taxon>Micromonosporaceae</taxon>
    </lineage>
</organism>
<dbReference type="InterPro" id="IPR003660">
    <property type="entry name" value="HAMP_dom"/>
</dbReference>
<name>A0A6F8Y307_9ACTN</name>
<dbReference type="PROSITE" id="PS50109">
    <property type="entry name" value="HIS_KIN"/>
    <property type="match status" value="1"/>
</dbReference>
<dbReference type="Pfam" id="PF00672">
    <property type="entry name" value="HAMP"/>
    <property type="match status" value="1"/>
</dbReference>
<reference evidence="13 14" key="2">
    <citation type="submission" date="2020-03" db="EMBL/GenBank/DDBJ databases">
        <authorList>
            <person name="Ichikawa N."/>
            <person name="Kimura A."/>
            <person name="Kitahashi Y."/>
            <person name="Uohara A."/>
        </authorList>
    </citation>
    <scope>NUCLEOTIDE SEQUENCE [LARGE SCALE GENOMIC DNA]</scope>
    <source>
        <strain evidence="13 14">NBRC 107702</strain>
    </source>
</reference>
<evidence type="ECO:0000259" key="12">
    <source>
        <dbReference type="PROSITE" id="PS50885"/>
    </source>
</evidence>
<evidence type="ECO:0000256" key="7">
    <source>
        <dbReference type="ARBA" id="ARBA00022777"/>
    </source>
</evidence>
<keyword evidence="7 13" id="KW-0418">Kinase</keyword>
<feature type="domain" description="Histidine kinase" evidence="11">
    <location>
        <begin position="196"/>
        <end position="331"/>
    </location>
</feature>
<evidence type="ECO:0000256" key="1">
    <source>
        <dbReference type="ARBA" id="ARBA00000085"/>
    </source>
</evidence>
<reference evidence="13 14" key="1">
    <citation type="submission" date="2020-03" db="EMBL/GenBank/DDBJ databases">
        <title>Whole genome shotgun sequence of Phytohabitans flavus NBRC 107702.</title>
        <authorList>
            <person name="Komaki H."/>
            <person name="Tamura T."/>
        </authorList>
    </citation>
    <scope>NUCLEOTIDE SEQUENCE [LARGE SCALE GENOMIC DNA]</scope>
    <source>
        <strain evidence="13 14">NBRC 107702</strain>
    </source>
</reference>
<dbReference type="EMBL" id="AP022870">
    <property type="protein sequence ID" value="BCB80437.1"/>
    <property type="molecule type" value="Genomic_DNA"/>
</dbReference>
<dbReference type="Proteomes" id="UP000502508">
    <property type="component" value="Chromosome"/>
</dbReference>
<dbReference type="KEGG" id="pfla:Pflav_068470"/>
<feature type="domain" description="HAMP" evidence="12">
    <location>
        <begin position="135"/>
        <end position="188"/>
    </location>
</feature>
<dbReference type="CDD" id="cd00082">
    <property type="entry name" value="HisKA"/>
    <property type="match status" value="1"/>
</dbReference>
<evidence type="ECO:0000313" key="13">
    <source>
        <dbReference type="EMBL" id="BCB80437.1"/>
    </source>
</evidence>
<dbReference type="EC" id="2.7.13.3" evidence="3"/>
<dbReference type="PANTHER" id="PTHR45436:SF5">
    <property type="entry name" value="SENSOR HISTIDINE KINASE TRCS"/>
    <property type="match status" value="1"/>
</dbReference>
<dbReference type="InterPro" id="IPR036890">
    <property type="entry name" value="HATPase_C_sf"/>
</dbReference>
<dbReference type="SMART" id="SM00388">
    <property type="entry name" value="HisKA"/>
    <property type="match status" value="1"/>
</dbReference>
<dbReference type="InterPro" id="IPR036097">
    <property type="entry name" value="HisK_dim/P_sf"/>
</dbReference>
<evidence type="ECO:0000256" key="9">
    <source>
        <dbReference type="ARBA" id="ARBA00023012"/>
    </source>
</evidence>
<evidence type="ECO:0000256" key="10">
    <source>
        <dbReference type="SAM" id="Phobius"/>
    </source>
</evidence>
<dbReference type="SMART" id="SM00304">
    <property type="entry name" value="HAMP"/>
    <property type="match status" value="1"/>
</dbReference>
<keyword evidence="4" id="KW-0597">Phosphoprotein</keyword>
<evidence type="ECO:0000256" key="3">
    <source>
        <dbReference type="ARBA" id="ARBA00012438"/>
    </source>
</evidence>
<dbReference type="AlphaFoldDB" id="A0A6F8Y307"/>
<dbReference type="Gene3D" id="3.30.565.10">
    <property type="entry name" value="Histidine kinase-like ATPase, C-terminal domain"/>
    <property type="match status" value="1"/>
</dbReference>
<dbReference type="GO" id="GO:0005886">
    <property type="term" value="C:plasma membrane"/>
    <property type="evidence" value="ECO:0007669"/>
    <property type="project" value="UniProtKB-SubCell"/>
</dbReference>
<keyword evidence="9" id="KW-0902">Two-component regulatory system</keyword>